<dbReference type="SUPFAM" id="SSF54373">
    <property type="entry name" value="FAD-linked reductases, C-terminal domain"/>
    <property type="match status" value="1"/>
</dbReference>
<name>A0A922MIB3_SPOEX</name>
<dbReference type="InterPro" id="IPR007867">
    <property type="entry name" value="GMC_OxRtase_C"/>
</dbReference>
<dbReference type="Proteomes" id="UP000814243">
    <property type="component" value="Unassembled WGS sequence"/>
</dbReference>
<dbReference type="PROSITE" id="PS00624">
    <property type="entry name" value="GMC_OXRED_2"/>
    <property type="match status" value="1"/>
</dbReference>
<comment type="cofactor">
    <cofactor evidence="2">
        <name>FAD</name>
        <dbReference type="ChEBI" id="CHEBI:57692"/>
    </cofactor>
</comment>
<dbReference type="Gene3D" id="3.30.560.10">
    <property type="entry name" value="Glucose Oxidase, domain 3"/>
    <property type="match status" value="1"/>
</dbReference>
<dbReference type="InterPro" id="IPR012132">
    <property type="entry name" value="GMC_OxRdtase"/>
</dbReference>
<feature type="binding site" evidence="2">
    <location>
        <position position="277"/>
    </location>
    <ligand>
        <name>FAD</name>
        <dbReference type="ChEBI" id="CHEBI:57692"/>
    </ligand>
</feature>
<evidence type="ECO:0000256" key="1">
    <source>
        <dbReference type="ARBA" id="ARBA00010790"/>
    </source>
</evidence>
<evidence type="ECO:0000313" key="6">
    <source>
        <dbReference type="EMBL" id="KAH9636939.1"/>
    </source>
</evidence>
<dbReference type="Pfam" id="PF05199">
    <property type="entry name" value="GMC_oxred_C"/>
    <property type="match status" value="1"/>
</dbReference>
<dbReference type="PANTHER" id="PTHR11552:SF227">
    <property type="entry name" value="GLUCOSE DEHYDROGENASE [FAD, QUINONE]-LIKE PROTEIN"/>
    <property type="match status" value="1"/>
</dbReference>
<dbReference type="InterPro" id="IPR036188">
    <property type="entry name" value="FAD/NAD-bd_sf"/>
</dbReference>
<feature type="domain" description="Glucose-methanol-choline oxidoreductase N-terminal" evidence="4">
    <location>
        <begin position="136"/>
        <end position="159"/>
    </location>
</feature>
<evidence type="ECO:0000256" key="3">
    <source>
        <dbReference type="RuleBase" id="RU003968"/>
    </source>
</evidence>
<reference evidence="6" key="1">
    <citation type="journal article" date="2021" name="G3 (Bethesda)">
        <title>Genome and transcriptome analysis of the beet armyworm Spodoptera exigua reveals targets for pest control. .</title>
        <authorList>
            <person name="Simon S."/>
            <person name="Breeschoten T."/>
            <person name="Jansen H.J."/>
            <person name="Dirks R.P."/>
            <person name="Schranz M.E."/>
            <person name="Ros V.I.D."/>
        </authorList>
    </citation>
    <scope>NUCLEOTIDE SEQUENCE</scope>
    <source>
        <strain evidence="6">TB_SE_WUR_2020</strain>
    </source>
</reference>
<keyword evidence="3" id="KW-0285">Flavoprotein</keyword>
<dbReference type="AlphaFoldDB" id="A0A922MIB3"/>
<feature type="binding site" evidence="2">
    <location>
        <position position="138"/>
    </location>
    <ligand>
        <name>FAD</name>
        <dbReference type="ChEBI" id="CHEBI:57692"/>
    </ligand>
</feature>
<evidence type="ECO:0000256" key="2">
    <source>
        <dbReference type="PIRSR" id="PIRSR000137-2"/>
    </source>
</evidence>
<dbReference type="InterPro" id="IPR000172">
    <property type="entry name" value="GMC_OxRdtase_N"/>
</dbReference>
<dbReference type="GO" id="GO:0016614">
    <property type="term" value="F:oxidoreductase activity, acting on CH-OH group of donors"/>
    <property type="evidence" value="ECO:0007669"/>
    <property type="project" value="InterPro"/>
</dbReference>
<dbReference type="PIRSF" id="PIRSF000137">
    <property type="entry name" value="Alcohol_oxidase"/>
    <property type="match status" value="1"/>
</dbReference>
<dbReference type="PROSITE" id="PS00623">
    <property type="entry name" value="GMC_OXRED_1"/>
    <property type="match status" value="1"/>
</dbReference>
<proteinExistence type="inferred from homology"/>
<gene>
    <name evidence="6" type="ORF">HF086_016878</name>
</gene>
<sequence>MSWACNPAVTSMILDSYQVAGPLFVQTLQTLFAAQCALTGDHLWPDDATKSVLQDPNYDFIVVGAGSAGAVVANRLSEVPEWKVLLVEAGGNPALTTEVPQLFYSNMGTSLDWGYKTQPQNACRSYATKGCAWPRGKVLGGSSSINAMFYVRANKEDYNEWAGSGNYGWSYDEILPYFMKSENFTGEFTEERSKYHGRDGPFNIIEATELNLFEQLTIQAAVELGLKNLSDVNGADQMGITACQSNIKDNYRYSTARAFLSTVKDRKNLHVIKNALVTKVLFHPGTKSVKGVLINKDGQDIVVNAKKEVILSGGAINSPQILMLSGIGPKQHLENMDIEVIEDLPVGENLQDHVFSPVFYTMEAGEHSTSIDAISNAFVEYFLKGTGLFKNTSPHRVISFINTTHPDSSMPDVQHHHLVLPPSVSNMIDVFEKHGLNENAYKQFLELNKNHFVMIVYNIVLRPKSKGKILLKSKDPHEYPLIYANYFEDPEDVATMRRAMRQYALKLGETKAFEAAGLKLKWLKIETCEAFEKLSDEYLECVARELTFSLYHPTSTVKMGPKTDKGAVVDPELRVYNVKGLRVIDASVMPDVVRGNTNAPTIMIAEKGSDLIKETWLTKHTEL</sequence>
<dbReference type="Gene3D" id="3.50.50.60">
    <property type="entry name" value="FAD/NAD(P)-binding domain"/>
    <property type="match status" value="1"/>
</dbReference>
<keyword evidence="2 3" id="KW-0274">FAD</keyword>
<evidence type="ECO:0000313" key="7">
    <source>
        <dbReference type="Proteomes" id="UP000814243"/>
    </source>
</evidence>
<comment type="caution">
    <text evidence="6">The sequence shown here is derived from an EMBL/GenBank/DDBJ whole genome shotgun (WGS) entry which is preliminary data.</text>
</comment>
<organism evidence="6 7">
    <name type="scientific">Spodoptera exigua</name>
    <name type="common">Beet armyworm</name>
    <name type="synonym">Noctua fulgens</name>
    <dbReference type="NCBI Taxonomy" id="7107"/>
    <lineage>
        <taxon>Eukaryota</taxon>
        <taxon>Metazoa</taxon>
        <taxon>Ecdysozoa</taxon>
        <taxon>Arthropoda</taxon>
        <taxon>Hexapoda</taxon>
        <taxon>Insecta</taxon>
        <taxon>Pterygota</taxon>
        <taxon>Neoptera</taxon>
        <taxon>Endopterygota</taxon>
        <taxon>Lepidoptera</taxon>
        <taxon>Glossata</taxon>
        <taxon>Ditrysia</taxon>
        <taxon>Noctuoidea</taxon>
        <taxon>Noctuidae</taxon>
        <taxon>Amphipyrinae</taxon>
        <taxon>Spodoptera</taxon>
    </lineage>
</organism>
<evidence type="ECO:0000259" key="5">
    <source>
        <dbReference type="PROSITE" id="PS00624"/>
    </source>
</evidence>
<dbReference type="EMBL" id="JACEFF010000467">
    <property type="protein sequence ID" value="KAH9636939.1"/>
    <property type="molecule type" value="Genomic_DNA"/>
</dbReference>
<evidence type="ECO:0000259" key="4">
    <source>
        <dbReference type="PROSITE" id="PS00623"/>
    </source>
</evidence>
<dbReference type="PANTHER" id="PTHR11552">
    <property type="entry name" value="GLUCOSE-METHANOL-CHOLINE GMC OXIDOREDUCTASE"/>
    <property type="match status" value="1"/>
</dbReference>
<comment type="similarity">
    <text evidence="1 3">Belongs to the GMC oxidoreductase family.</text>
</comment>
<feature type="domain" description="Glucose-methanol-choline oxidoreductase N-terminal" evidence="5">
    <location>
        <begin position="314"/>
        <end position="328"/>
    </location>
</feature>
<dbReference type="Pfam" id="PF00732">
    <property type="entry name" value="GMC_oxred_N"/>
    <property type="match status" value="1"/>
</dbReference>
<dbReference type="GO" id="GO:0050660">
    <property type="term" value="F:flavin adenine dinucleotide binding"/>
    <property type="evidence" value="ECO:0007669"/>
    <property type="project" value="InterPro"/>
</dbReference>
<dbReference type="SUPFAM" id="SSF51905">
    <property type="entry name" value="FAD/NAD(P)-binding domain"/>
    <property type="match status" value="1"/>
</dbReference>
<protein>
    <recommendedName>
        <fullName evidence="4 5">Glucose-methanol-choline oxidoreductase N-terminal domain-containing protein</fullName>
    </recommendedName>
</protein>
<accession>A0A922MIB3</accession>